<accession>A0A7H8QRD8</accession>
<protein>
    <recommendedName>
        <fullName evidence="4">Mitochondrial ATPase complex subunit ATP10</fullName>
    </recommendedName>
</protein>
<dbReference type="PANTHER" id="PTHR28106">
    <property type="entry name" value="MITOCHONDRIAL ATPASE COMPLEX SUBUNIT ATP10"/>
    <property type="match status" value="1"/>
</dbReference>
<dbReference type="GO" id="GO:0033615">
    <property type="term" value="P:mitochondrial proton-transporting ATP synthase complex assembly"/>
    <property type="evidence" value="ECO:0007669"/>
    <property type="project" value="TreeGrafter"/>
</dbReference>
<dbReference type="OrthoDB" id="17089at2759"/>
<evidence type="ECO:0000313" key="2">
    <source>
        <dbReference type="EMBL" id="QKX56021.1"/>
    </source>
</evidence>
<feature type="compositionally biased region" description="Polar residues" evidence="1">
    <location>
        <begin position="35"/>
        <end position="45"/>
    </location>
</feature>
<dbReference type="PANTHER" id="PTHR28106:SF1">
    <property type="entry name" value="MITOCHONDRIAL ATPASE COMPLEX SUBUNIT ATP10"/>
    <property type="match status" value="1"/>
</dbReference>
<reference evidence="3" key="1">
    <citation type="submission" date="2020-06" db="EMBL/GenBank/DDBJ databases">
        <title>A chromosome-scale genome assembly of Talaromyces rugulosus W13939.</title>
        <authorList>
            <person name="Wang B."/>
            <person name="Guo L."/>
            <person name="Ye K."/>
            <person name="Wang L."/>
        </authorList>
    </citation>
    <scope>NUCLEOTIDE SEQUENCE [LARGE SCALE GENOMIC DNA]</scope>
    <source>
        <strain evidence="3">W13939</strain>
    </source>
</reference>
<feature type="region of interest" description="Disordered" evidence="1">
    <location>
        <begin position="35"/>
        <end position="61"/>
    </location>
</feature>
<dbReference type="EMBL" id="CP055899">
    <property type="protein sequence ID" value="QKX56021.1"/>
    <property type="molecule type" value="Genomic_DNA"/>
</dbReference>
<dbReference type="Pfam" id="PF05176">
    <property type="entry name" value="ATP-synt_10"/>
    <property type="match status" value="1"/>
</dbReference>
<feature type="region of interest" description="Disordered" evidence="1">
    <location>
        <begin position="308"/>
        <end position="336"/>
    </location>
</feature>
<dbReference type="GO" id="GO:0005743">
    <property type="term" value="C:mitochondrial inner membrane"/>
    <property type="evidence" value="ECO:0007669"/>
    <property type="project" value="TreeGrafter"/>
</dbReference>
<evidence type="ECO:0000313" key="3">
    <source>
        <dbReference type="Proteomes" id="UP000509510"/>
    </source>
</evidence>
<organism evidence="2 3">
    <name type="scientific">Talaromyces rugulosus</name>
    <name type="common">Penicillium rugulosum</name>
    <dbReference type="NCBI Taxonomy" id="121627"/>
    <lineage>
        <taxon>Eukaryota</taxon>
        <taxon>Fungi</taxon>
        <taxon>Dikarya</taxon>
        <taxon>Ascomycota</taxon>
        <taxon>Pezizomycotina</taxon>
        <taxon>Eurotiomycetes</taxon>
        <taxon>Eurotiomycetidae</taxon>
        <taxon>Eurotiales</taxon>
        <taxon>Trichocomaceae</taxon>
        <taxon>Talaromyces</taxon>
        <taxon>Talaromyces sect. Islandici</taxon>
    </lineage>
</organism>
<evidence type="ECO:0008006" key="4">
    <source>
        <dbReference type="Google" id="ProtNLM"/>
    </source>
</evidence>
<dbReference type="GeneID" id="55990626"/>
<evidence type="ECO:0000256" key="1">
    <source>
        <dbReference type="SAM" id="MobiDB-lite"/>
    </source>
</evidence>
<keyword evidence="3" id="KW-1185">Reference proteome</keyword>
<dbReference type="Proteomes" id="UP000509510">
    <property type="component" value="Chromosome II"/>
</dbReference>
<dbReference type="RefSeq" id="XP_035342199.1">
    <property type="nucleotide sequence ID" value="XM_035486306.1"/>
</dbReference>
<dbReference type="AlphaFoldDB" id="A0A7H8QRD8"/>
<feature type="compositionally biased region" description="Basic residues" evidence="1">
    <location>
        <begin position="315"/>
        <end position="326"/>
    </location>
</feature>
<name>A0A7H8QRD8_TALRU</name>
<sequence length="336" mass="38013">MLAAKSRLSYLLRDSRCLRCQLQASRGPLASLRYASNKSTAARSTEQPPSPSENSSQPEIGAPLLLDRPLGLSYPPFPGQNTGVDKRSLQERRDDFVDREKHIARRNELKKEFIKPYFREWTNLKYNEGKTFRSNPRLFKRELALFFPNLYGITLASQNKPKDTTTITRGKISVISLFSSLWAEQQVATFTDVKQNPGLFEALATDKTSIAQRISINVEESALKAWLVKKFMWRMRQQLPVEQHDRYFLVQKGMTNAIKEAIGMLNSKVGYVYLLDDAGHIRWAGSGSAEPDEKESLNAGLLKLIREKSTPINTKGKKPGKPKPRVIPHQNVAGNP</sequence>
<proteinExistence type="predicted"/>
<dbReference type="InterPro" id="IPR007849">
    <property type="entry name" value="ATP10"/>
</dbReference>
<dbReference type="KEGG" id="trg:TRUGW13939_03121"/>
<gene>
    <name evidence="2" type="ORF">TRUGW13939_03121</name>
</gene>